<gene>
    <name evidence="2" type="ORF">SAMN04488557_0964</name>
</gene>
<evidence type="ECO:0000313" key="2">
    <source>
        <dbReference type="EMBL" id="SFV28275.1"/>
    </source>
</evidence>
<organism evidence="2 3">
    <name type="scientific">Hyphomicrobium facile</name>
    <dbReference type="NCBI Taxonomy" id="51670"/>
    <lineage>
        <taxon>Bacteria</taxon>
        <taxon>Pseudomonadati</taxon>
        <taxon>Pseudomonadota</taxon>
        <taxon>Alphaproteobacteria</taxon>
        <taxon>Hyphomicrobiales</taxon>
        <taxon>Hyphomicrobiaceae</taxon>
        <taxon>Hyphomicrobium</taxon>
    </lineage>
</organism>
<dbReference type="RefSeq" id="WP_092864865.1">
    <property type="nucleotide sequence ID" value="NZ_FPCH01000001.1"/>
</dbReference>
<dbReference type="PROSITE" id="PS51704">
    <property type="entry name" value="GP_PDE"/>
    <property type="match status" value="1"/>
</dbReference>
<dbReference type="Pfam" id="PF03009">
    <property type="entry name" value="GDPD"/>
    <property type="match status" value="1"/>
</dbReference>
<dbReference type="GO" id="GO:0006629">
    <property type="term" value="P:lipid metabolic process"/>
    <property type="evidence" value="ECO:0007669"/>
    <property type="project" value="InterPro"/>
</dbReference>
<accession>A0A1I7N0Z7</accession>
<evidence type="ECO:0000259" key="1">
    <source>
        <dbReference type="PROSITE" id="PS51704"/>
    </source>
</evidence>
<name>A0A1I7N0Z7_9HYPH</name>
<feature type="domain" description="GP-PDE" evidence="1">
    <location>
        <begin position="8"/>
        <end position="249"/>
    </location>
</feature>
<dbReference type="AlphaFoldDB" id="A0A1I7N0Z7"/>
<sequence length="249" mass="27189">MLDRAAFLRPIAHRGLHDAKRGVIENTGPAFEAAITAGYGIECDVRPIRGGLPVVFHDETLNRLVDGRGPLSAVKERDLASLRHRVGGATILTLAGLLDLVGGSVPLLIEIKSEWQPPDREFIARIARLVSDYPGPVALMSFDPDVMTAVRSLAPDVPRGIVSGSYAGAGWWSRKIKRKRAAGLRNLLESGPVAPNFYAYQVDALPTPVTEYVRQVSGLPLFTWTVRTPKQRRIAEAHADAMIFEGFHP</sequence>
<dbReference type="InterPro" id="IPR017946">
    <property type="entry name" value="PLC-like_Pdiesterase_TIM-brl"/>
</dbReference>
<evidence type="ECO:0000313" key="3">
    <source>
        <dbReference type="Proteomes" id="UP000199423"/>
    </source>
</evidence>
<dbReference type="PANTHER" id="PTHR46211:SF1">
    <property type="entry name" value="GLYCEROPHOSPHODIESTER PHOSPHODIESTERASE, CYTOPLASMIC"/>
    <property type="match status" value="1"/>
</dbReference>
<proteinExistence type="predicted"/>
<protein>
    <submittedName>
        <fullName evidence="2">Glycerophosphoryl diester phosphodiesterase</fullName>
    </submittedName>
</protein>
<dbReference type="InterPro" id="IPR030395">
    <property type="entry name" value="GP_PDE_dom"/>
</dbReference>
<dbReference type="PANTHER" id="PTHR46211">
    <property type="entry name" value="GLYCEROPHOSPHORYL DIESTER PHOSPHODIESTERASE"/>
    <property type="match status" value="1"/>
</dbReference>
<dbReference type="STRING" id="51670.SAMN04488557_0964"/>
<dbReference type="OrthoDB" id="384721at2"/>
<keyword evidence="3" id="KW-1185">Reference proteome</keyword>
<dbReference type="SUPFAM" id="SSF51695">
    <property type="entry name" value="PLC-like phosphodiesterases"/>
    <property type="match status" value="1"/>
</dbReference>
<reference evidence="3" key="1">
    <citation type="submission" date="2016-10" db="EMBL/GenBank/DDBJ databases">
        <authorList>
            <person name="Varghese N."/>
            <person name="Submissions S."/>
        </authorList>
    </citation>
    <scope>NUCLEOTIDE SEQUENCE [LARGE SCALE GENOMIC DNA]</scope>
    <source>
        <strain evidence="3">DSM 1565</strain>
    </source>
</reference>
<dbReference type="Proteomes" id="UP000199423">
    <property type="component" value="Unassembled WGS sequence"/>
</dbReference>
<dbReference type="GO" id="GO:0008081">
    <property type="term" value="F:phosphoric diester hydrolase activity"/>
    <property type="evidence" value="ECO:0007669"/>
    <property type="project" value="InterPro"/>
</dbReference>
<dbReference type="Gene3D" id="3.20.20.190">
    <property type="entry name" value="Phosphatidylinositol (PI) phosphodiesterase"/>
    <property type="match status" value="1"/>
</dbReference>
<dbReference type="EMBL" id="FPCH01000001">
    <property type="protein sequence ID" value="SFV28275.1"/>
    <property type="molecule type" value="Genomic_DNA"/>
</dbReference>